<dbReference type="InterPro" id="IPR045076">
    <property type="entry name" value="MutS"/>
</dbReference>
<dbReference type="Pfam" id="PF05188">
    <property type="entry name" value="MutS_II"/>
    <property type="match status" value="1"/>
</dbReference>
<dbReference type="SUPFAM" id="SSF55271">
    <property type="entry name" value="DNA repair protein MutS, domain I"/>
    <property type="match status" value="1"/>
</dbReference>
<reference evidence="4 5" key="1">
    <citation type="journal article" date="2007" name="Science">
        <title>Sea anemone genome reveals ancestral eumetazoan gene repertoire and genomic organization.</title>
        <authorList>
            <person name="Putnam N.H."/>
            <person name="Srivastava M."/>
            <person name="Hellsten U."/>
            <person name="Dirks B."/>
            <person name="Chapman J."/>
            <person name="Salamov A."/>
            <person name="Terry A."/>
            <person name="Shapiro H."/>
            <person name="Lindquist E."/>
            <person name="Kapitonov V.V."/>
            <person name="Jurka J."/>
            <person name="Genikhovich G."/>
            <person name="Grigoriev I.V."/>
            <person name="Lucas S.M."/>
            <person name="Steele R.E."/>
            <person name="Finnerty J.R."/>
            <person name="Technau U."/>
            <person name="Martindale M.Q."/>
            <person name="Rokhsar D.S."/>
        </authorList>
    </citation>
    <scope>NUCLEOTIDE SEQUENCE [LARGE SCALE GENOMIC DNA]</scope>
    <source>
        <strain evidence="5">CH2 X CH6</strain>
    </source>
</reference>
<dbReference type="GO" id="GO:0030983">
    <property type="term" value="F:mismatched DNA binding"/>
    <property type="evidence" value="ECO:0007669"/>
    <property type="project" value="InterPro"/>
</dbReference>
<dbReference type="OMA" id="RICAPST"/>
<dbReference type="GO" id="GO:0140664">
    <property type="term" value="F:ATP-dependent DNA damage sensor activity"/>
    <property type="evidence" value="ECO:0007669"/>
    <property type="project" value="InterPro"/>
</dbReference>
<dbReference type="Gene3D" id="1.10.1420.10">
    <property type="match status" value="1"/>
</dbReference>
<gene>
    <name evidence="4" type="ORF">NEMVEDRAFT_v1g209026</name>
</gene>
<dbReference type="FunFam" id="3.40.1170.10:FF:000020">
    <property type="entry name" value="Predicted protein"/>
    <property type="match status" value="1"/>
</dbReference>
<dbReference type="Proteomes" id="UP000001593">
    <property type="component" value="Unassembled WGS sequence"/>
</dbReference>
<proteinExistence type="predicted"/>
<dbReference type="AlphaFoldDB" id="A7S9X1"/>
<dbReference type="Gene3D" id="3.40.1170.10">
    <property type="entry name" value="DNA repair protein MutS, domain I"/>
    <property type="match status" value="1"/>
</dbReference>
<dbReference type="HOGENOM" id="CLU_633575_0_0_1"/>
<accession>A7S9X1</accession>
<evidence type="ECO:0008006" key="6">
    <source>
        <dbReference type="Google" id="ProtNLM"/>
    </source>
</evidence>
<dbReference type="eggNOG" id="ENOG502QUUG">
    <property type="taxonomic scope" value="Eukaryota"/>
</dbReference>
<dbReference type="PhylomeDB" id="A7S9X1"/>
<evidence type="ECO:0000259" key="3">
    <source>
        <dbReference type="Pfam" id="PF05192"/>
    </source>
</evidence>
<dbReference type="GO" id="GO:0005524">
    <property type="term" value="F:ATP binding"/>
    <property type="evidence" value="ECO:0007669"/>
    <property type="project" value="InterPro"/>
</dbReference>
<dbReference type="STRING" id="45351.A7S9X1"/>
<dbReference type="InterPro" id="IPR036678">
    <property type="entry name" value="MutS_con_dom_sf"/>
</dbReference>
<feature type="domain" description="DNA mismatch repair protein MutS core" evidence="3">
    <location>
        <begin position="319"/>
        <end position="406"/>
    </location>
</feature>
<dbReference type="SUPFAM" id="SSF53150">
    <property type="entry name" value="DNA repair protein MutS, domain II"/>
    <property type="match status" value="1"/>
</dbReference>
<keyword evidence="5" id="KW-1185">Reference proteome</keyword>
<protein>
    <recommendedName>
        <fullName evidence="6">DNA mismatch repair protein MutS-like N-terminal domain-containing protein</fullName>
    </recommendedName>
</protein>
<dbReference type="InterPro" id="IPR016151">
    <property type="entry name" value="DNA_mismatch_repair_MutS_N"/>
</dbReference>
<dbReference type="Pfam" id="PF01624">
    <property type="entry name" value="MutS_I"/>
    <property type="match status" value="1"/>
</dbReference>
<feature type="domain" description="DNA mismatch repair protein MutS-like N-terminal" evidence="1">
    <location>
        <begin position="52"/>
        <end position="157"/>
    </location>
</feature>
<dbReference type="Pfam" id="PF05192">
    <property type="entry name" value="MutS_III"/>
    <property type="match status" value="1"/>
</dbReference>
<evidence type="ECO:0000259" key="1">
    <source>
        <dbReference type="Pfam" id="PF01624"/>
    </source>
</evidence>
<evidence type="ECO:0000313" key="5">
    <source>
        <dbReference type="Proteomes" id="UP000001593"/>
    </source>
</evidence>
<dbReference type="InterPro" id="IPR036187">
    <property type="entry name" value="DNA_mismatch_repair_MutS_sf"/>
</dbReference>
<dbReference type="InterPro" id="IPR007696">
    <property type="entry name" value="DNA_mismatch_repair_MutS_core"/>
</dbReference>
<evidence type="ECO:0000259" key="2">
    <source>
        <dbReference type="Pfam" id="PF05188"/>
    </source>
</evidence>
<dbReference type="InterPro" id="IPR007695">
    <property type="entry name" value="DNA_mismatch_repair_MutS-lik_N"/>
</dbReference>
<dbReference type="Gene3D" id="3.30.420.110">
    <property type="entry name" value="MutS, connector domain"/>
    <property type="match status" value="1"/>
</dbReference>
<feature type="domain" description="DNA mismatch repair protein MutS connector" evidence="2">
    <location>
        <begin position="164"/>
        <end position="300"/>
    </location>
</feature>
<evidence type="ECO:0000313" key="4">
    <source>
        <dbReference type="EMBL" id="EDO39458.1"/>
    </source>
</evidence>
<sequence>MLFLLLLLFGGGVGLRGVQRLLSHTRMKEVSRICKVYFSSDTKPAAKTNNLLCQYNEIKKRYPEFVVLFQVGDFYEIYGKDAIDVSQKLSLRLTKSATVSKLMAGFPVRSLNSWLTPLVQHGFQIAISQQIPEKTSKSSKLIHRDVVRLVTPGTVLEPLEPDANYLLSLTRGPGGSLGVAWVDISTGEFHLATSTLDTLEEDLTRINPAEILITARDMEEANPSPNYKVPKKLSKPPLSCVEKFHVTTIPEEWFDNSDPTSQNNIKHFLSTNTANFSSIELCAGVALLNFLSYTQKDVTPILNKPSQYNHQTHMAIDSNTRRSLELTEPLMNSDKKATLFGVMNTTCTHAGRRLLHARICAPSTQVHVIQSRLNSVEMFYNDRHLNEEVRQCLKRCPDIERTLQKVFVWDLHTFSGAKEKQDIFGFQMSSKLA</sequence>
<dbReference type="GO" id="GO:0006298">
    <property type="term" value="P:mismatch repair"/>
    <property type="evidence" value="ECO:0007669"/>
    <property type="project" value="InterPro"/>
</dbReference>
<dbReference type="InParanoid" id="A7S9X1"/>
<dbReference type="PANTHER" id="PTHR11361">
    <property type="entry name" value="DNA MISMATCH REPAIR PROTEIN MUTS FAMILY MEMBER"/>
    <property type="match status" value="1"/>
</dbReference>
<name>A7S9X1_NEMVE</name>
<dbReference type="EMBL" id="DS469606">
    <property type="protein sequence ID" value="EDO39458.1"/>
    <property type="molecule type" value="Genomic_DNA"/>
</dbReference>
<dbReference type="InterPro" id="IPR007860">
    <property type="entry name" value="DNA_mmatch_repair_MutS_con_dom"/>
</dbReference>
<dbReference type="PANTHER" id="PTHR11361:SF34">
    <property type="entry name" value="DNA MISMATCH REPAIR PROTEIN MSH1, MITOCHONDRIAL"/>
    <property type="match status" value="1"/>
</dbReference>
<dbReference type="SUPFAM" id="SSF48334">
    <property type="entry name" value="DNA repair protein MutS, domain III"/>
    <property type="match status" value="1"/>
</dbReference>
<organism evidence="4 5">
    <name type="scientific">Nematostella vectensis</name>
    <name type="common">Starlet sea anemone</name>
    <dbReference type="NCBI Taxonomy" id="45351"/>
    <lineage>
        <taxon>Eukaryota</taxon>
        <taxon>Metazoa</taxon>
        <taxon>Cnidaria</taxon>
        <taxon>Anthozoa</taxon>
        <taxon>Hexacorallia</taxon>
        <taxon>Actiniaria</taxon>
        <taxon>Edwardsiidae</taxon>
        <taxon>Nematostella</taxon>
    </lineage>
</organism>